<dbReference type="PANTHER" id="PTHR47153:SF2">
    <property type="entry name" value="LACTATE UTILIZATION PROTEIN B"/>
    <property type="match status" value="1"/>
</dbReference>
<dbReference type="InterPro" id="IPR009051">
    <property type="entry name" value="Helical_ferredxn"/>
</dbReference>
<comment type="caution">
    <text evidence="9">The sequence shown here is derived from an EMBL/GenBank/DDBJ whole genome shotgun (WGS) entry which is preliminary data.</text>
</comment>
<dbReference type="GO" id="GO:0006089">
    <property type="term" value="P:lactate metabolic process"/>
    <property type="evidence" value="ECO:0007669"/>
    <property type="project" value="InterPro"/>
</dbReference>
<dbReference type="Gene3D" id="1.10.1060.10">
    <property type="entry name" value="Alpha-helical ferredoxin"/>
    <property type="match status" value="1"/>
</dbReference>
<dbReference type="GO" id="GO:0046872">
    <property type="term" value="F:metal ion binding"/>
    <property type="evidence" value="ECO:0007669"/>
    <property type="project" value="UniProtKB-KW"/>
</dbReference>
<dbReference type="Pfam" id="PF02589">
    <property type="entry name" value="LUD_dom"/>
    <property type="match status" value="1"/>
</dbReference>
<dbReference type="RefSeq" id="WP_154570823.1">
    <property type="nucleotide sequence ID" value="NZ_VWSJ01000018.1"/>
</dbReference>
<dbReference type="SUPFAM" id="SSF46548">
    <property type="entry name" value="alpha-helical ferredoxin"/>
    <property type="match status" value="1"/>
</dbReference>
<organism evidence="9 10">
    <name type="scientific">Campylobacter portucalensis</name>
    <dbReference type="NCBI Taxonomy" id="2608384"/>
    <lineage>
        <taxon>Bacteria</taxon>
        <taxon>Pseudomonadati</taxon>
        <taxon>Campylobacterota</taxon>
        <taxon>Epsilonproteobacteria</taxon>
        <taxon>Campylobacterales</taxon>
        <taxon>Campylobacteraceae</taxon>
        <taxon>Campylobacter</taxon>
    </lineage>
</organism>
<evidence type="ECO:0000256" key="4">
    <source>
        <dbReference type="ARBA" id="ARBA00022737"/>
    </source>
</evidence>
<dbReference type="NCBIfam" id="TIGR00273">
    <property type="entry name" value="LutB/LldF family L-lactate oxidation iron-sulfur protein"/>
    <property type="match status" value="1"/>
</dbReference>
<keyword evidence="5" id="KW-0249">Electron transport</keyword>
<accession>A0A6L5WI20</accession>
<protein>
    <submittedName>
        <fullName evidence="9">Iron-sulfur cluster-binding protein</fullName>
    </submittedName>
</protein>
<keyword evidence="6" id="KW-0408">Iron</keyword>
<sequence>MSIMANKEAVIDERLNDAQMRENLTSAMHTLQNNRANLIEKRFNDWQGLRDKGKLVKNRALSTLKERLLEFEENATKNGFIVHWASSDKDACEIIYNLMIEKKINKILKGKSMASEEINLNHYLEEKGLIATETDLGEVIIQLLGEHPVHIVVPAIHKNRYEIGEIFHEKLNAPLESEPEKLNKIARDFLREEFKVLQLGLGGVNWAISKEGAIWMLENEGNGRMCTTVADITVNICGIEKIVETFEDAVTCDTLLVPSATGQFITNYNNIITGPRKDGELDGPKECHIIMLDNHRSDMLGHEDYYEALRCIRCGACMNFCPVYDKIGGHGYRAVYPGPIGEVISPNLFGMDRYAENLTLCSLCGRCSEVCPVKIPLAELIRKLRRDKAGDGENPPFGFENMHKNTMEALAMKGFGNAATSGFKFRMAAKSGAIFNSVIQKFGKNIPVIKNWLTYKDLWDFDFDLHKAIKNEEGVIYE</sequence>
<evidence type="ECO:0000256" key="2">
    <source>
        <dbReference type="ARBA" id="ARBA00022485"/>
    </source>
</evidence>
<dbReference type="InterPro" id="IPR004452">
    <property type="entry name" value="LutB/LldF"/>
</dbReference>
<dbReference type="GO" id="GO:0051539">
    <property type="term" value="F:4 iron, 4 sulfur cluster binding"/>
    <property type="evidence" value="ECO:0007669"/>
    <property type="project" value="UniProtKB-KW"/>
</dbReference>
<name>A0A6L5WI20_9BACT</name>
<evidence type="ECO:0000256" key="6">
    <source>
        <dbReference type="ARBA" id="ARBA00023004"/>
    </source>
</evidence>
<feature type="domain" description="4Fe-4S ferredoxin-type" evidence="8">
    <location>
        <begin position="301"/>
        <end position="332"/>
    </location>
</feature>
<dbReference type="Proteomes" id="UP000476338">
    <property type="component" value="Unassembled WGS sequence"/>
</dbReference>
<dbReference type="InterPro" id="IPR024569">
    <property type="entry name" value="LutB_C"/>
</dbReference>
<dbReference type="EMBL" id="VWSJ01000018">
    <property type="protein sequence ID" value="MSN96556.1"/>
    <property type="molecule type" value="Genomic_DNA"/>
</dbReference>
<dbReference type="Pfam" id="PF13183">
    <property type="entry name" value="Fer4_8"/>
    <property type="match status" value="1"/>
</dbReference>
<dbReference type="InterPro" id="IPR037171">
    <property type="entry name" value="NagB/RpiA_transferase-like"/>
</dbReference>
<dbReference type="Gene3D" id="3.40.50.10420">
    <property type="entry name" value="NagB/RpiA/CoA transferase-like"/>
    <property type="match status" value="1"/>
</dbReference>
<reference evidence="9 10" key="2">
    <citation type="submission" date="2020-03" db="EMBL/GenBank/DDBJ databases">
        <title>Campylobacter portucalensis sp. nov., a new species of Campylobacter isolated from the reproductive tract of bulls.</title>
        <authorList>
            <person name="Silva M.F."/>
            <person name="Pereira G."/>
            <person name="Carneiro C."/>
            <person name="Hemphill A."/>
            <person name="Mateus L."/>
            <person name="Lopes-Da-Costa L."/>
            <person name="Silva E."/>
        </authorList>
    </citation>
    <scope>NUCLEOTIDE SEQUENCE [LARGE SCALE GENOMIC DNA]</scope>
    <source>
        <strain evidence="9 10">FMV-PI01</strain>
    </source>
</reference>
<gene>
    <name evidence="9" type="ORF">F1B92_05135</name>
</gene>
<dbReference type="SUPFAM" id="SSF100950">
    <property type="entry name" value="NagB/RpiA/CoA transferase-like"/>
    <property type="match status" value="1"/>
</dbReference>
<evidence type="ECO:0000256" key="7">
    <source>
        <dbReference type="ARBA" id="ARBA00023014"/>
    </source>
</evidence>
<keyword evidence="1" id="KW-0813">Transport</keyword>
<dbReference type="Pfam" id="PF11870">
    <property type="entry name" value="LutB_C"/>
    <property type="match status" value="1"/>
</dbReference>
<proteinExistence type="predicted"/>
<dbReference type="InterPro" id="IPR003741">
    <property type="entry name" value="LUD_dom"/>
</dbReference>
<reference evidence="9 10" key="1">
    <citation type="submission" date="2019-09" db="EMBL/GenBank/DDBJ databases">
        <authorList>
            <person name="Silva M."/>
            <person name="Pereira G."/>
            <person name="Lopes-Da-Costa L."/>
            <person name="Silva E."/>
        </authorList>
    </citation>
    <scope>NUCLEOTIDE SEQUENCE [LARGE SCALE GENOMIC DNA]</scope>
    <source>
        <strain evidence="9 10">FMV-PI01</strain>
    </source>
</reference>
<dbReference type="InterPro" id="IPR024185">
    <property type="entry name" value="FTHF_cligase-like_sf"/>
</dbReference>
<dbReference type="PROSITE" id="PS00198">
    <property type="entry name" value="4FE4S_FER_1"/>
    <property type="match status" value="1"/>
</dbReference>
<evidence type="ECO:0000313" key="9">
    <source>
        <dbReference type="EMBL" id="MSN96556.1"/>
    </source>
</evidence>
<dbReference type="InterPro" id="IPR017896">
    <property type="entry name" value="4Fe4S_Fe-S-bd"/>
</dbReference>
<dbReference type="AlphaFoldDB" id="A0A6L5WI20"/>
<evidence type="ECO:0000256" key="1">
    <source>
        <dbReference type="ARBA" id="ARBA00022448"/>
    </source>
</evidence>
<dbReference type="InterPro" id="IPR017900">
    <property type="entry name" value="4Fe4S_Fe_S_CS"/>
</dbReference>
<keyword evidence="10" id="KW-1185">Reference proteome</keyword>
<keyword evidence="7" id="KW-0411">Iron-sulfur</keyword>
<evidence type="ECO:0000313" key="10">
    <source>
        <dbReference type="Proteomes" id="UP000476338"/>
    </source>
</evidence>
<dbReference type="PANTHER" id="PTHR47153">
    <property type="entry name" value="LACTATE UTILIZATION PROTEIN B"/>
    <property type="match status" value="1"/>
</dbReference>
<evidence type="ECO:0000256" key="3">
    <source>
        <dbReference type="ARBA" id="ARBA00022723"/>
    </source>
</evidence>
<dbReference type="PROSITE" id="PS51379">
    <property type="entry name" value="4FE4S_FER_2"/>
    <property type="match status" value="2"/>
</dbReference>
<keyword evidence="3" id="KW-0479">Metal-binding</keyword>
<evidence type="ECO:0000259" key="8">
    <source>
        <dbReference type="PROSITE" id="PS51379"/>
    </source>
</evidence>
<keyword evidence="4" id="KW-0677">Repeat</keyword>
<keyword evidence="2" id="KW-0004">4Fe-4S</keyword>
<feature type="domain" description="4Fe-4S ferredoxin-type" evidence="8">
    <location>
        <begin position="352"/>
        <end position="383"/>
    </location>
</feature>
<evidence type="ECO:0000256" key="5">
    <source>
        <dbReference type="ARBA" id="ARBA00022982"/>
    </source>
</evidence>